<dbReference type="SUPFAM" id="SSF55781">
    <property type="entry name" value="GAF domain-like"/>
    <property type="match status" value="1"/>
</dbReference>
<proteinExistence type="predicted"/>
<evidence type="ECO:0000256" key="4">
    <source>
        <dbReference type="ARBA" id="ARBA00023163"/>
    </source>
</evidence>
<dbReference type="PANTHER" id="PTHR34824">
    <property type="entry name" value="HEAT-INDUCIBLE TRANSCRIPTION REPRESSOR HRCA"/>
    <property type="match status" value="1"/>
</dbReference>
<keyword evidence="1" id="KW-0678">Repressor</keyword>
<name>A0A2M6WYK7_9BACT</name>
<dbReference type="AlphaFoldDB" id="A0A2M6WYK7"/>
<evidence type="ECO:0000256" key="2">
    <source>
        <dbReference type="ARBA" id="ARBA00023015"/>
    </source>
</evidence>
<evidence type="ECO:0000256" key="3">
    <source>
        <dbReference type="ARBA" id="ARBA00023016"/>
    </source>
</evidence>
<comment type="caution">
    <text evidence="6">The sequence shown here is derived from an EMBL/GenBank/DDBJ whole genome shotgun (WGS) entry which is preliminary data.</text>
</comment>
<gene>
    <name evidence="6" type="ORF">COT71_03800</name>
</gene>
<dbReference type="Proteomes" id="UP000230731">
    <property type="component" value="Unassembled WGS sequence"/>
</dbReference>
<sequence length="232" mass="25742">MDERSAQVLLHAVETYIRTGRPAGSSRVREQTGLPVSTATIRLILHELDEGGYLHQPYTSAGRIPTDKGYRYYVDYQRSTERTAAARRQLRYAYRQAVSRHLQLVGALAHAIATHTRAYVIAGTSPGGNIAHTGISYLLAGDGEEQIETLRELSTHIDRADELIERVAENATSTAQAYIGRENPFLPAVHTSLLVRTVTGPGRRTTVVTILGPKRMPYQQYLRVLDEAGDFL</sequence>
<dbReference type="GO" id="GO:0003677">
    <property type="term" value="F:DNA binding"/>
    <property type="evidence" value="ECO:0007669"/>
    <property type="project" value="InterPro"/>
</dbReference>
<dbReference type="Pfam" id="PF01628">
    <property type="entry name" value="HrcA"/>
    <property type="match status" value="1"/>
</dbReference>
<accession>A0A2M6WYK7</accession>
<keyword evidence="2" id="KW-0805">Transcription regulation</keyword>
<evidence type="ECO:0000256" key="1">
    <source>
        <dbReference type="ARBA" id="ARBA00022491"/>
    </source>
</evidence>
<feature type="domain" description="Heat-inducible transcription repressor HrcA C-terminal" evidence="5">
    <location>
        <begin position="88"/>
        <end position="220"/>
    </location>
</feature>
<dbReference type="InterPro" id="IPR036388">
    <property type="entry name" value="WH-like_DNA-bd_sf"/>
</dbReference>
<organism evidence="6 7">
    <name type="scientific">Candidatus Andersenbacteria bacterium CG10_big_fil_rev_8_21_14_0_10_54_11</name>
    <dbReference type="NCBI Taxonomy" id="1974485"/>
    <lineage>
        <taxon>Bacteria</taxon>
        <taxon>Candidatus Anderseniibacteriota</taxon>
    </lineage>
</organism>
<evidence type="ECO:0000313" key="6">
    <source>
        <dbReference type="EMBL" id="PIT97870.1"/>
    </source>
</evidence>
<dbReference type="InterPro" id="IPR021153">
    <property type="entry name" value="HrcA_C"/>
</dbReference>
<dbReference type="GO" id="GO:0045892">
    <property type="term" value="P:negative regulation of DNA-templated transcription"/>
    <property type="evidence" value="ECO:0007669"/>
    <property type="project" value="TreeGrafter"/>
</dbReference>
<evidence type="ECO:0000313" key="7">
    <source>
        <dbReference type="Proteomes" id="UP000230731"/>
    </source>
</evidence>
<dbReference type="InterPro" id="IPR036390">
    <property type="entry name" value="WH_DNA-bd_sf"/>
</dbReference>
<keyword evidence="4" id="KW-0804">Transcription</keyword>
<dbReference type="PANTHER" id="PTHR34824:SF1">
    <property type="entry name" value="HEAT-INDUCIBLE TRANSCRIPTION REPRESSOR HRCA"/>
    <property type="match status" value="1"/>
</dbReference>
<dbReference type="InterPro" id="IPR002571">
    <property type="entry name" value="HrcA"/>
</dbReference>
<evidence type="ECO:0000259" key="5">
    <source>
        <dbReference type="Pfam" id="PF01628"/>
    </source>
</evidence>
<protein>
    <recommendedName>
        <fullName evidence="5">Heat-inducible transcription repressor HrcA C-terminal domain-containing protein</fullName>
    </recommendedName>
</protein>
<dbReference type="InterPro" id="IPR029016">
    <property type="entry name" value="GAF-like_dom_sf"/>
</dbReference>
<dbReference type="Gene3D" id="1.10.10.10">
    <property type="entry name" value="Winged helix-like DNA-binding domain superfamily/Winged helix DNA-binding domain"/>
    <property type="match status" value="1"/>
</dbReference>
<reference evidence="7" key="1">
    <citation type="submission" date="2017-09" db="EMBL/GenBank/DDBJ databases">
        <title>Depth-based differentiation of microbial function through sediment-hosted aquifers and enrichment of novel symbionts in the deep terrestrial subsurface.</title>
        <authorList>
            <person name="Probst A.J."/>
            <person name="Ladd B."/>
            <person name="Jarett J.K."/>
            <person name="Geller-Mcgrath D.E."/>
            <person name="Sieber C.M.K."/>
            <person name="Emerson J.B."/>
            <person name="Anantharaman K."/>
            <person name="Thomas B.C."/>
            <person name="Malmstrom R."/>
            <person name="Stieglmeier M."/>
            <person name="Klingl A."/>
            <person name="Woyke T."/>
            <person name="Ryan C.M."/>
            <person name="Banfield J.F."/>
        </authorList>
    </citation>
    <scope>NUCLEOTIDE SEQUENCE [LARGE SCALE GENOMIC DNA]</scope>
</reference>
<dbReference type="SUPFAM" id="SSF46785">
    <property type="entry name" value="Winged helix' DNA-binding domain"/>
    <property type="match status" value="1"/>
</dbReference>
<dbReference type="EMBL" id="PEZP01000042">
    <property type="protein sequence ID" value="PIT97870.1"/>
    <property type="molecule type" value="Genomic_DNA"/>
</dbReference>
<dbReference type="Gene3D" id="3.30.450.40">
    <property type="match status" value="1"/>
</dbReference>
<keyword evidence="3" id="KW-0346">Stress response</keyword>